<reference evidence="9 10" key="1">
    <citation type="submission" date="2017-01" db="EMBL/GenBank/DDBJ databases">
        <authorList>
            <person name="Mah S.A."/>
            <person name="Swanson W.J."/>
            <person name="Moy G.W."/>
            <person name="Vacquier V.D."/>
        </authorList>
    </citation>
    <scope>NUCLEOTIDE SEQUENCE [LARGE SCALE GENOMIC DNA]</scope>
    <source>
        <strain evidence="9 10">DCY110</strain>
    </source>
</reference>
<organism evidence="9 10">
    <name type="scientific">Rhodoferax koreensis</name>
    <dbReference type="NCBI Taxonomy" id="1842727"/>
    <lineage>
        <taxon>Bacteria</taxon>
        <taxon>Pseudomonadati</taxon>
        <taxon>Pseudomonadota</taxon>
        <taxon>Betaproteobacteria</taxon>
        <taxon>Burkholderiales</taxon>
        <taxon>Comamonadaceae</taxon>
        <taxon>Rhodoferax</taxon>
    </lineage>
</organism>
<evidence type="ECO:0000256" key="2">
    <source>
        <dbReference type="ARBA" id="ARBA00005417"/>
    </source>
</evidence>
<dbReference type="Pfam" id="PF00005">
    <property type="entry name" value="ABC_tran"/>
    <property type="match status" value="1"/>
</dbReference>
<evidence type="ECO:0000256" key="5">
    <source>
        <dbReference type="ARBA" id="ARBA00022741"/>
    </source>
</evidence>
<evidence type="ECO:0000256" key="7">
    <source>
        <dbReference type="ARBA" id="ARBA00023136"/>
    </source>
</evidence>
<dbReference type="GO" id="GO:0015424">
    <property type="term" value="F:ABC-type amino acid transporter activity"/>
    <property type="evidence" value="ECO:0007669"/>
    <property type="project" value="InterPro"/>
</dbReference>
<keyword evidence="10" id="KW-1185">Reference proteome</keyword>
<evidence type="ECO:0000256" key="3">
    <source>
        <dbReference type="ARBA" id="ARBA00022448"/>
    </source>
</evidence>
<name>A0A1P8K0S5_9BURK</name>
<dbReference type="InterPro" id="IPR003593">
    <property type="entry name" value="AAA+_ATPase"/>
</dbReference>
<dbReference type="GO" id="GO:0016887">
    <property type="term" value="F:ATP hydrolysis activity"/>
    <property type="evidence" value="ECO:0007669"/>
    <property type="project" value="InterPro"/>
</dbReference>
<dbReference type="EMBL" id="CP019236">
    <property type="protein sequence ID" value="APW39614.1"/>
    <property type="molecule type" value="Genomic_DNA"/>
</dbReference>
<feature type="domain" description="ABC transporter" evidence="8">
    <location>
        <begin position="12"/>
        <end position="257"/>
    </location>
</feature>
<dbReference type="RefSeq" id="WP_076202107.1">
    <property type="nucleotide sequence ID" value="NZ_CP019236.1"/>
</dbReference>
<dbReference type="PROSITE" id="PS00211">
    <property type="entry name" value="ABC_TRANSPORTER_1"/>
    <property type="match status" value="1"/>
</dbReference>
<dbReference type="STRING" id="1842727.RD110_22380"/>
<evidence type="ECO:0000256" key="1">
    <source>
        <dbReference type="ARBA" id="ARBA00004202"/>
    </source>
</evidence>
<dbReference type="OrthoDB" id="5101484at2"/>
<protein>
    <submittedName>
        <fullName evidence="9">Ectoine/hydroxyectoine ABC transporter ATP-binding protein EhuA</fullName>
    </submittedName>
</protein>
<sequence>MNHALEPAVAAIRCEGLCQDLGGQRVLQGIDLAVAKGEVVSVLGPSGSGKSTLLRCLNWLAPPTAGRVWLGNEEVGVKPDRHGRQRPLADAAVRAQRSRIGMVFQSFNLWPHMTALENVMEGLLSVKRLARAEAHERAAAALREVGLGHKLDSHPARLSGGQQQRVAIARTIAMQPEVILFDEPTSALDPELVGEVLGVMRELALRHTTMIVVTHEIAFADGVCDRVVFMDQGRIVEQGPPAQVLRAPQQERTQRFLGRFADTTSAR</sequence>
<dbReference type="AlphaFoldDB" id="A0A1P8K0S5"/>
<comment type="similarity">
    <text evidence="2">Belongs to the ABC transporter superfamily.</text>
</comment>
<dbReference type="InterPro" id="IPR050086">
    <property type="entry name" value="MetN_ABC_transporter-like"/>
</dbReference>
<dbReference type="GO" id="GO:0005524">
    <property type="term" value="F:ATP binding"/>
    <property type="evidence" value="ECO:0007669"/>
    <property type="project" value="UniProtKB-KW"/>
</dbReference>
<dbReference type="Gene3D" id="3.40.50.300">
    <property type="entry name" value="P-loop containing nucleotide triphosphate hydrolases"/>
    <property type="match status" value="1"/>
</dbReference>
<proteinExistence type="inferred from homology"/>
<keyword evidence="3" id="KW-0813">Transport</keyword>
<dbReference type="InterPro" id="IPR027417">
    <property type="entry name" value="P-loop_NTPase"/>
</dbReference>
<dbReference type="PIRSF" id="PIRSF039085">
    <property type="entry name" value="ABC_ATPase_HisP"/>
    <property type="match status" value="1"/>
</dbReference>
<dbReference type="GO" id="GO:0005886">
    <property type="term" value="C:plasma membrane"/>
    <property type="evidence" value="ECO:0007669"/>
    <property type="project" value="UniProtKB-SubCell"/>
</dbReference>
<dbReference type="InterPro" id="IPR017871">
    <property type="entry name" value="ABC_transporter-like_CS"/>
</dbReference>
<dbReference type="SMART" id="SM00382">
    <property type="entry name" value="AAA"/>
    <property type="match status" value="1"/>
</dbReference>
<dbReference type="SUPFAM" id="SSF52540">
    <property type="entry name" value="P-loop containing nucleoside triphosphate hydrolases"/>
    <property type="match status" value="1"/>
</dbReference>
<evidence type="ECO:0000313" key="10">
    <source>
        <dbReference type="Proteomes" id="UP000186609"/>
    </source>
</evidence>
<comment type="subcellular location">
    <subcellularLocation>
        <location evidence="1">Cell membrane</location>
        <topology evidence="1">Peripheral membrane protein</topology>
    </subcellularLocation>
</comment>
<dbReference type="Proteomes" id="UP000186609">
    <property type="component" value="Chromosome"/>
</dbReference>
<dbReference type="PANTHER" id="PTHR43166:SF35">
    <property type="entry name" value="L-CYSTINE IMPORT ATP-BINDING PROTEIN TCYN"/>
    <property type="match status" value="1"/>
</dbReference>
<gene>
    <name evidence="9" type="ORF">RD110_22380</name>
</gene>
<dbReference type="PROSITE" id="PS50893">
    <property type="entry name" value="ABC_TRANSPORTER_2"/>
    <property type="match status" value="1"/>
</dbReference>
<evidence type="ECO:0000259" key="8">
    <source>
        <dbReference type="PROSITE" id="PS50893"/>
    </source>
</evidence>
<evidence type="ECO:0000313" key="9">
    <source>
        <dbReference type="EMBL" id="APW39614.1"/>
    </source>
</evidence>
<keyword evidence="6 9" id="KW-0067">ATP-binding</keyword>
<dbReference type="InterPro" id="IPR030679">
    <property type="entry name" value="ABC_ATPase_HisP-typ"/>
</dbReference>
<evidence type="ECO:0000256" key="4">
    <source>
        <dbReference type="ARBA" id="ARBA00022475"/>
    </source>
</evidence>
<keyword evidence="4" id="KW-1003">Cell membrane</keyword>
<keyword evidence="7" id="KW-0472">Membrane</keyword>
<dbReference type="KEGG" id="rhy:RD110_22380"/>
<dbReference type="PANTHER" id="PTHR43166">
    <property type="entry name" value="AMINO ACID IMPORT ATP-BINDING PROTEIN"/>
    <property type="match status" value="1"/>
</dbReference>
<dbReference type="InterPro" id="IPR003439">
    <property type="entry name" value="ABC_transporter-like_ATP-bd"/>
</dbReference>
<keyword evidence="5" id="KW-0547">Nucleotide-binding</keyword>
<evidence type="ECO:0000256" key="6">
    <source>
        <dbReference type="ARBA" id="ARBA00022840"/>
    </source>
</evidence>
<accession>A0A1P8K0S5</accession>